<evidence type="ECO:0000313" key="5">
    <source>
        <dbReference type="Proteomes" id="UP001438189"/>
    </source>
</evidence>
<dbReference type="PRINTS" id="PR00455">
    <property type="entry name" value="HTHTETR"/>
</dbReference>
<evidence type="ECO:0000256" key="1">
    <source>
        <dbReference type="ARBA" id="ARBA00023125"/>
    </source>
</evidence>
<dbReference type="InterPro" id="IPR009057">
    <property type="entry name" value="Homeodomain-like_sf"/>
</dbReference>
<dbReference type="Pfam" id="PF00440">
    <property type="entry name" value="TetR_N"/>
    <property type="match status" value="1"/>
</dbReference>
<proteinExistence type="predicted"/>
<sequence>MIDAAEAIFAGAGFDVPLEAIAKSAGVSRMTFYRHFQQRESLCFANIEPNNSVEKTIRPIALNRKNLVFCNFDRGRHLRATWHQSIGYAAEQVIRPSWRRDCNSQITQAGYMIAHRIVYCWLNYIE</sequence>
<dbReference type="GO" id="GO:0003677">
    <property type="term" value="F:DNA binding"/>
    <property type="evidence" value="ECO:0007669"/>
    <property type="project" value="UniProtKB-UniRule"/>
</dbReference>
<feature type="domain" description="HTH tetR-type" evidence="3">
    <location>
        <begin position="1"/>
        <end position="54"/>
    </location>
</feature>
<organism evidence="4 5">
    <name type="scientific">Agrobacterium radiobacter</name>
    <dbReference type="NCBI Taxonomy" id="362"/>
    <lineage>
        <taxon>Bacteria</taxon>
        <taxon>Pseudomonadati</taxon>
        <taxon>Pseudomonadota</taxon>
        <taxon>Alphaproteobacteria</taxon>
        <taxon>Hyphomicrobiales</taxon>
        <taxon>Rhizobiaceae</taxon>
        <taxon>Rhizobium/Agrobacterium group</taxon>
        <taxon>Agrobacterium</taxon>
        <taxon>Agrobacterium tumefaciens complex</taxon>
    </lineage>
</organism>
<evidence type="ECO:0000313" key="4">
    <source>
        <dbReference type="EMBL" id="MES4992439.1"/>
    </source>
</evidence>
<dbReference type="Proteomes" id="UP001438189">
    <property type="component" value="Unassembled WGS sequence"/>
</dbReference>
<keyword evidence="1 2" id="KW-0238">DNA-binding</keyword>
<comment type="caution">
    <text evidence="4">The sequence shown here is derived from an EMBL/GenBank/DDBJ whole genome shotgun (WGS) entry which is preliminary data.</text>
</comment>
<accession>A0ABD5LMS0</accession>
<name>A0ABD5LMS0_AGRRD</name>
<dbReference type="PROSITE" id="PS50977">
    <property type="entry name" value="HTH_TETR_2"/>
    <property type="match status" value="1"/>
</dbReference>
<reference evidence="4 5" key="1">
    <citation type="submission" date="2024-06" db="EMBL/GenBank/DDBJ databases">
        <title>Genome sequencing of Agrobacterium spp. from tobacco in Serbia.</title>
        <authorList>
            <person name="Ilicic R.J."/>
            <person name="Studholme D.J."/>
            <person name="Jelusic A."/>
            <person name="Barac G."/>
            <person name="Bagi F."/>
            <person name="Popovic Milovanovic T."/>
        </authorList>
    </citation>
    <scope>NUCLEOTIDE SEQUENCE [LARGE SCALE GENOMIC DNA]</scope>
    <source>
        <strain evidence="4 5">DA1</strain>
    </source>
</reference>
<dbReference type="InterPro" id="IPR001647">
    <property type="entry name" value="HTH_TetR"/>
</dbReference>
<dbReference type="Gene3D" id="1.10.357.10">
    <property type="entry name" value="Tetracycline Repressor, domain 2"/>
    <property type="match status" value="1"/>
</dbReference>
<evidence type="ECO:0000259" key="3">
    <source>
        <dbReference type="PROSITE" id="PS50977"/>
    </source>
</evidence>
<feature type="DNA-binding region" description="H-T-H motif" evidence="2">
    <location>
        <begin position="17"/>
        <end position="36"/>
    </location>
</feature>
<evidence type="ECO:0000256" key="2">
    <source>
        <dbReference type="PROSITE-ProRule" id="PRU00335"/>
    </source>
</evidence>
<protein>
    <submittedName>
        <fullName evidence="4">TetR family transcriptional regulator</fullName>
    </submittedName>
</protein>
<dbReference type="AlphaFoldDB" id="A0ABD5LMS0"/>
<dbReference type="SUPFAM" id="SSF46689">
    <property type="entry name" value="Homeodomain-like"/>
    <property type="match status" value="1"/>
</dbReference>
<dbReference type="EMBL" id="JBETME010000008">
    <property type="protein sequence ID" value="MES4992439.1"/>
    <property type="molecule type" value="Genomic_DNA"/>
</dbReference>
<gene>
    <name evidence="4" type="ORF">ABVB70_19065</name>
</gene>